<evidence type="ECO:0000313" key="3">
    <source>
        <dbReference type="Proteomes" id="UP001470230"/>
    </source>
</evidence>
<feature type="coiled-coil region" evidence="1">
    <location>
        <begin position="244"/>
        <end position="339"/>
    </location>
</feature>
<comment type="caution">
    <text evidence="2">The sequence shown here is derived from an EMBL/GenBank/DDBJ whole genome shotgun (WGS) entry which is preliminary data.</text>
</comment>
<keyword evidence="3" id="KW-1185">Reference proteome</keyword>
<evidence type="ECO:0000256" key="1">
    <source>
        <dbReference type="SAM" id="Coils"/>
    </source>
</evidence>
<evidence type="ECO:0000313" key="2">
    <source>
        <dbReference type="EMBL" id="KAK8888435.1"/>
    </source>
</evidence>
<proteinExistence type="predicted"/>
<reference evidence="2 3" key="1">
    <citation type="submission" date="2024-04" db="EMBL/GenBank/DDBJ databases">
        <title>Tritrichomonas musculus Genome.</title>
        <authorList>
            <person name="Alves-Ferreira E."/>
            <person name="Grigg M."/>
            <person name="Lorenzi H."/>
            <person name="Galac M."/>
        </authorList>
    </citation>
    <scope>NUCLEOTIDE SEQUENCE [LARGE SCALE GENOMIC DNA]</scope>
    <source>
        <strain evidence="2 3">EAF2021</strain>
    </source>
</reference>
<organism evidence="2 3">
    <name type="scientific">Tritrichomonas musculus</name>
    <dbReference type="NCBI Taxonomy" id="1915356"/>
    <lineage>
        <taxon>Eukaryota</taxon>
        <taxon>Metamonada</taxon>
        <taxon>Parabasalia</taxon>
        <taxon>Tritrichomonadida</taxon>
        <taxon>Tritrichomonadidae</taxon>
        <taxon>Tritrichomonas</taxon>
    </lineage>
</organism>
<keyword evidence="1" id="KW-0175">Coiled coil</keyword>
<gene>
    <name evidence="2" type="ORF">M9Y10_039505</name>
</gene>
<accession>A0ABR2KBE0</accession>
<evidence type="ECO:0008006" key="4">
    <source>
        <dbReference type="Google" id="ProtNLM"/>
    </source>
</evidence>
<protein>
    <recommendedName>
        <fullName evidence="4">BTB domain-containing protein</fullName>
    </recommendedName>
</protein>
<name>A0ABR2KBE0_9EUKA</name>
<sequence>MPNKKVIRSQKEFPDTHCFVYENKRYPFKINFFNLSSNYFLANSEEIEYNEDIDLIEEDIGKKLNIQAQTIVAFINYIQHEEITVDNENAIGLHFLSKKYEIEELIESTREYILCNCEELAIQILSICEYDRSLQDDAYEDIICHNLSQYINKEELLSLPVCKLHRIMSKYSKLESDEVTWKEMNDFILKKIEKDGREASVLLSFARFDSENIEFIETLFEQYSEKVDFSFIDVSIFCTFLEMKKRQEKEKEELSRANLRLKRENEEKDRIICSLESKLQFQEETSGIEMRKKNEEISSLENQIARSNKEQGYKIISLRREIEEIERNKEEEISSLKNQILVSSRRYFITEKSKEGPGILAQLNDKQKTPFDRLFVASTPSFFLTLMTNFAQTILKISSLNLNSRQLYKVICTDDSSKPESSWTTLIEINEKTKNEHELLDIYEFPQPSQPTRFIRLIQTRPNWIDDTRLEFIHFNLFGEYF</sequence>
<dbReference type="Proteomes" id="UP001470230">
    <property type="component" value="Unassembled WGS sequence"/>
</dbReference>
<dbReference type="EMBL" id="JAPFFF010000006">
    <property type="protein sequence ID" value="KAK8888435.1"/>
    <property type="molecule type" value="Genomic_DNA"/>
</dbReference>